<dbReference type="PRINTS" id="PR00723">
    <property type="entry name" value="SUBTILISIN"/>
</dbReference>
<sequence>MGVPLVGLAVSTALSLTIAAAQPVSAAEAQVLGAGRAGAVPNSYIVRIKDSASPKSRSSLTASDLTARYGGQVKVAWQSALNGFAVSMSPDQARRMAADQRVAFVEQDAQVRATDVQPNPPSWGLDRVDQRDLPLDNSYTYDNTAGNVHAYVIDSGIRVTHSAFGGRATWGHNSVDTTDTDCFGHGTHVAGILGGDPYGVAKRVQLVAVKVLDCRGNGTFAQVVDGVNWVTEHAVKPAVANMSLGAEGGDAATEDAVRAAIASGVTFSISSGNSTKDACNFTPAKVTEAITVNASDRTDARAWFSNFGPCTDLYAPGVDIVSAWNTDDNATKVDGGTSMAAPHVSGAAALWLAAHPTDSPAAVQAALLDHATAGKITDPGVGSPNRLLFTNPALIPVIVVPGPRTATVGARFDLQLTAFGGDGGPYTWTAGNLPDGLTLSDTGLLSGTPTTRGTSTITLTATDSTGKSGTATFPLTVKVPCQAGQLIANPGFESGADSWIATPGVIVPGTPAQPTHGGTQFAWLNGYGSVHVDTAAQAVTIPLDCSATLSFWLHIDSTEPSTTTVYDTMTVQAGTSILATYSNLDKADGYQLRTFDLSQFAGLPVTLTYTGTEDISLQTSFVVDDVALAVR</sequence>
<dbReference type="RefSeq" id="WP_132126000.1">
    <property type="nucleotide sequence ID" value="NZ_SLWS01000019.1"/>
</dbReference>
<dbReference type="Proteomes" id="UP000295680">
    <property type="component" value="Unassembled WGS sequence"/>
</dbReference>
<keyword evidence="3 6" id="KW-0378">Hydrolase</keyword>
<dbReference type="InterPro" id="IPR023828">
    <property type="entry name" value="Peptidase_S8_Ser-AS"/>
</dbReference>
<dbReference type="InterPro" id="IPR037045">
    <property type="entry name" value="S8pro/Inhibitor_I9_sf"/>
</dbReference>
<dbReference type="PROSITE" id="PS00136">
    <property type="entry name" value="SUBTILASE_ASP"/>
    <property type="match status" value="1"/>
</dbReference>
<dbReference type="InterPro" id="IPR006644">
    <property type="entry name" value="Cadg"/>
</dbReference>
<dbReference type="InterPro" id="IPR023827">
    <property type="entry name" value="Peptidase_S8_Asp-AS"/>
</dbReference>
<reference evidence="10 11" key="1">
    <citation type="submission" date="2019-03" db="EMBL/GenBank/DDBJ databases">
        <title>Genomic Encyclopedia of Type Strains, Phase IV (KMG-IV): sequencing the most valuable type-strain genomes for metagenomic binning, comparative biology and taxonomic classification.</title>
        <authorList>
            <person name="Goeker M."/>
        </authorList>
    </citation>
    <scope>NUCLEOTIDE SEQUENCE [LARGE SCALE GENOMIC DNA]</scope>
    <source>
        <strain evidence="10 11">DSM 45934</strain>
    </source>
</reference>
<feature type="chain" id="PRO_5020789942" evidence="8">
    <location>
        <begin position="27"/>
        <end position="631"/>
    </location>
</feature>
<dbReference type="GO" id="GO:0005509">
    <property type="term" value="F:calcium ion binding"/>
    <property type="evidence" value="ECO:0007669"/>
    <property type="project" value="InterPro"/>
</dbReference>
<evidence type="ECO:0000256" key="4">
    <source>
        <dbReference type="ARBA" id="ARBA00022825"/>
    </source>
</evidence>
<dbReference type="GO" id="GO:0016020">
    <property type="term" value="C:membrane"/>
    <property type="evidence" value="ECO:0007669"/>
    <property type="project" value="InterPro"/>
</dbReference>
<dbReference type="CDD" id="cd00146">
    <property type="entry name" value="PKD"/>
    <property type="match status" value="1"/>
</dbReference>
<dbReference type="InterPro" id="IPR015919">
    <property type="entry name" value="Cadherin-like_sf"/>
</dbReference>
<dbReference type="Pfam" id="PF00082">
    <property type="entry name" value="Peptidase_S8"/>
    <property type="match status" value="1"/>
</dbReference>
<dbReference type="CDD" id="cd04077">
    <property type="entry name" value="Peptidases_S8_PCSK9_ProteinaseK_like"/>
    <property type="match status" value="1"/>
</dbReference>
<dbReference type="SUPFAM" id="SSF54897">
    <property type="entry name" value="Protease propeptides/inhibitors"/>
    <property type="match status" value="1"/>
</dbReference>
<dbReference type="Pfam" id="PF05345">
    <property type="entry name" value="He_PIG"/>
    <property type="match status" value="1"/>
</dbReference>
<evidence type="ECO:0000256" key="7">
    <source>
        <dbReference type="RuleBase" id="RU003355"/>
    </source>
</evidence>
<dbReference type="GO" id="GO:0005975">
    <property type="term" value="P:carbohydrate metabolic process"/>
    <property type="evidence" value="ECO:0007669"/>
    <property type="project" value="UniProtKB-ARBA"/>
</dbReference>
<dbReference type="InterPro" id="IPR015500">
    <property type="entry name" value="Peptidase_S8_subtilisin-rel"/>
</dbReference>
<dbReference type="GO" id="GO:0006508">
    <property type="term" value="P:proteolysis"/>
    <property type="evidence" value="ECO:0007669"/>
    <property type="project" value="UniProtKB-KW"/>
</dbReference>
<keyword evidence="4 6" id="KW-0720">Serine protease</keyword>
<dbReference type="PROSITE" id="PS00137">
    <property type="entry name" value="SUBTILASE_HIS"/>
    <property type="match status" value="1"/>
</dbReference>
<feature type="active site" description="Charge relay system" evidence="5 6">
    <location>
        <position position="338"/>
    </location>
</feature>
<dbReference type="PANTHER" id="PTHR43806">
    <property type="entry name" value="PEPTIDASE S8"/>
    <property type="match status" value="1"/>
</dbReference>
<dbReference type="Gene3D" id="2.60.120.260">
    <property type="entry name" value="Galactose-binding domain-like"/>
    <property type="match status" value="1"/>
</dbReference>
<accession>A0A4R2IUI4</accession>
<comment type="similarity">
    <text evidence="1 6 7">Belongs to the peptidase S8 family.</text>
</comment>
<dbReference type="PANTHER" id="PTHR43806:SF11">
    <property type="entry name" value="CEREVISIN-RELATED"/>
    <property type="match status" value="1"/>
</dbReference>
<dbReference type="InterPro" id="IPR036852">
    <property type="entry name" value="Peptidase_S8/S53_dom_sf"/>
</dbReference>
<dbReference type="InterPro" id="IPR010259">
    <property type="entry name" value="S8pro/Inhibitor_I9"/>
</dbReference>
<dbReference type="InterPro" id="IPR000209">
    <property type="entry name" value="Peptidase_S8/S53_dom"/>
</dbReference>
<feature type="signal peptide" evidence="8">
    <location>
        <begin position="1"/>
        <end position="26"/>
    </location>
</feature>
<evidence type="ECO:0000259" key="9">
    <source>
        <dbReference type="SMART" id="SM00736"/>
    </source>
</evidence>
<dbReference type="Gene3D" id="3.30.70.80">
    <property type="entry name" value="Peptidase S8 propeptide/proteinase inhibitor I9"/>
    <property type="match status" value="1"/>
</dbReference>
<dbReference type="Gene3D" id="2.60.40.10">
    <property type="entry name" value="Immunoglobulins"/>
    <property type="match status" value="1"/>
</dbReference>
<dbReference type="PROSITE" id="PS51892">
    <property type="entry name" value="SUBTILASE"/>
    <property type="match status" value="1"/>
</dbReference>
<keyword evidence="2 6" id="KW-0645">Protease</keyword>
<evidence type="ECO:0000313" key="10">
    <source>
        <dbReference type="EMBL" id="TCO46555.1"/>
    </source>
</evidence>
<evidence type="ECO:0000256" key="8">
    <source>
        <dbReference type="SAM" id="SignalP"/>
    </source>
</evidence>
<gene>
    <name evidence="10" type="ORF">EV192_119134</name>
</gene>
<keyword evidence="8" id="KW-0732">Signal</keyword>
<dbReference type="Gene3D" id="3.40.50.200">
    <property type="entry name" value="Peptidase S8/S53 domain"/>
    <property type="match status" value="1"/>
</dbReference>
<dbReference type="OrthoDB" id="9798386at2"/>
<dbReference type="AlphaFoldDB" id="A0A4R2IUI4"/>
<evidence type="ECO:0000256" key="2">
    <source>
        <dbReference type="ARBA" id="ARBA00022670"/>
    </source>
</evidence>
<keyword evidence="11" id="KW-1185">Reference proteome</keyword>
<dbReference type="GO" id="GO:0005615">
    <property type="term" value="C:extracellular space"/>
    <property type="evidence" value="ECO:0007669"/>
    <property type="project" value="TreeGrafter"/>
</dbReference>
<dbReference type="Pfam" id="PF05922">
    <property type="entry name" value="Inhibitor_I9"/>
    <property type="match status" value="1"/>
</dbReference>
<protein>
    <submittedName>
        <fullName evidence="10">Subtilisin family serine protease</fullName>
    </submittedName>
</protein>
<feature type="domain" description="Dystroglycan-type cadherin-like" evidence="9">
    <location>
        <begin position="397"/>
        <end position="484"/>
    </location>
</feature>
<evidence type="ECO:0000256" key="5">
    <source>
        <dbReference type="PIRSR" id="PIRSR615500-1"/>
    </source>
</evidence>
<dbReference type="InterPro" id="IPR050131">
    <property type="entry name" value="Peptidase_S8_subtilisin-like"/>
</dbReference>
<evidence type="ECO:0000256" key="6">
    <source>
        <dbReference type="PROSITE-ProRule" id="PRU01240"/>
    </source>
</evidence>
<dbReference type="SUPFAM" id="SSF49313">
    <property type="entry name" value="Cadherin-like"/>
    <property type="match status" value="1"/>
</dbReference>
<evidence type="ECO:0000313" key="11">
    <source>
        <dbReference type="Proteomes" id="UP000295680"/>
    </source>
</evidence>
<feature type="active site" description="Charge relay system" evidence="5 6">
    <location>
        <position position="154"/>
    </location>
</feature>
<evidence type="ECO:0000256" key="3">
    <source>
        <dbReference type="ARBA" id="ARBA00022801"/>
    </source>
</evidence>
<dbReference type="FunFam" id="3.40.50.200:FF:000014">
    <property type="entry name" value="Proteinase K"/>
    <property type="match status" value="1"/>
</dbReference>
<dbReference type="SMART" id="SM00736">
    <property type="entry name" value="CADG"/>
    <property type="match status" value="1"/>
</dbReference>
<name>A0A4R2IUI4_9PSEU</name>
<dbReference type="SUPFAM" id="SSF52743">
    <property type="entry name" value="Subtilisin-like"/>
    <property type="match status" value="1"/>
</dbReference>
<dbReference type="InterPro" id="IPR034193">
    <property type="entry name" value="PCSK9_ProteinaseK-like"/>
</dbReference>
<organism evidence="10 11">
    <name type="scientific">Actinocrispum wychmicini</name>
    <dbReference type="NCBI Taxonomy" id="1213861"/>
    <lineage>
        <taxon>Bacteria</taxon>
        <taxon>Bacillati</taxon>
        <taxon>Actinomycetota</taxon>
        <taxon>Actinomycetes</taxon>
        <taxon>Pseudonocardiales</taxon>
        <taxon>Pseudonocardiaceae</taxon>
        <taxon>Actinocrispum</taxon>
    </lineage>
</organism>
<evidence type="ECO:0000256" key="1">
    <source>
        <dbReference type="ARBA" id="ARBA00011073"/>
    </source>
</evidence>
<dbReference type="PROSITE" id="PS00138">
    <property type="entry name" value="SUBTILASE_SER"/>
    <property type="match status" value="1"/>
</dbReference>
<dbReference type="EMBL" id="SLWS01000019">
    <property type="protein sequence ID" value="TCO46555.1"/>
    <property type="molecule type" value="Genomic_DNA"/>
</dbReference>
<dbReference type="InterPro" id="IPR013783">
    <property type="entry name" value="Ig-like_fold"/>
</dbReference>
<dbReference type="InterPro" id="IPR022398">
    <property type="entry name" value="Peptidase_S8_His-AS"/>
</dbReference>
<feature type="active site" description="Charge relay system" evidence="5 6">
    <location>
        <position position="185"/>
    </location>
</feature>
<comment type="caution">
    <text evidence="10">The sequence shown here is derived from an EMBL/GenBank/DDBJ whole genome shotgun (WGS) entry which is preliminary data.</text>
</comment>
<dbReference type="GO" id="GO:0004252">
    <property type="term" value="F:serine-type endopeptidase activity"/>
    <property type="evidence" value="ECO:0007669"/>
    <property type="project" value="UniProtKB-UniRule"/>
</dbReference>
<proteinExistence type="inferred from homology"/>